<proteinExistence type="predicted"/>
<keyword evidence="2" id="KW-1185">Reference proteome</keyword>
<organism evidence="1 2">
    <name type="scientific">Bauhinia variegata</name>
    <name type="common">Purple orchid tree</name>
    <name type="synonym">Phanera variegata</name>
    <dbReference type="NCBI Taxonomy" id="167791"/>
    <lineage>
        <taxon>Eukaryota</taxon>
        <taxon>Viridiplantae</taxon>
        <taxon>Streptophyta</taxon>
        <taxon>Embryophyta</taxon>
        <taxon>Tracheophyta</taxon>
        <taxon>Spermatophyta</taxon>
        <taxon>Magnoliopsida</taxon>
        <taxon>eudicotyledons</taxon>
        <taxon>Gunneridae</taxon>
        <taxon>Pentapetalae</taxon>
        <taxon>rosids</taxon>
        <taxon>fabids</taxon>
        <taxon>Fabales</taxon>
        <taxon>Fabaceae</taxon>
        <taxon>Cercidoideae</taxon>
        <taxon>Cercideae</taxon>
        <taxon>Bauhiniinae</taxon>
        <taxon>Bauhinia</taxon>
    </lineage>
</organism>
<accession>A0ACB9MHF9</accession>
<reference evidence="1 2" key="1">
    <citation type="journal article" date="2022" name="DNA Res.">
        <title>Chromosomal-level genome assembly of the orchid tree Bauhinia variegata (Leguminosae; Cercidoideae) supports the allotetraploid origin hypothesis of Bauhinia.</title>
        <authorList>
            <person name="Zhong Y."/>
            <person name="Chen Y."/>
            <person name="Zheng D."/>
            <person name="Pang J."/>
            <person name="Liu Y."/>
            <person name="Luo S."/>
            <person name="Meng S."/>
            <person name="Qian L."/>
            <person name="Wei D."/>
            <person name="Dai S."/>
            <person name="Zhou R."/>
        </authorList>
    </citation>
    <scope>NUCLEOTIDE SEQUENCE [LARGE SCALE GENOMIC DNA]</scope>
    <source>
        <strain evidence="1">BV-YZ2020</strain>
    </source>
</reference>
<protein>
    <submittedName>
        <fullName evidence="1">Uncharacterized protein</fullName>
    </submittedName>
</protein>
<sequence>MASSSSLDKYVFLITLILPIAATLSSKATESLNKPLYPKVKVEIFNALEGGSNLNLHCQSKDDDLGTHVVQSGQSYQFEFHPNLVIHNTLFYCNFDWPDDQWLHHFDVYDESQDACGYCPWHAHEQYEDCYPYKKSLEEEVPPAYLKF</sequence>
<comment type="caution">
    <text evidence="1">The sequence shown here is derived from an EMBL/GenBank/DDBJ whole genome shotgun (WGS) entry which is preliminary data.</text>
</comment>
<name>A0ACB9MHF9_BAUVA</name>
<gene>
    <name evidence="1" type="ORF">L6164_023081</name>
</gene>
<evidence type="ECO:0000313" key="1">
    <source>
        <dbReference type="EMBL" id="KAI4323482.1"/>
    </source>
</evidence>
<evidence type="ECO:0000313" key="2">
    <source>
        <dbReference type="Proteomes" id="UP000828941"/>
    </source>
</evidence>
<dbReference type="Proteomes" id="UP000828941">
    <property type="component" value="Chromosome 9"/>
</dbReference>
<dbReference type="EMBL" id="CM039434">
    <property type="protein sequence ID" value="KAI4323482.1"/>
    <property type="molecule type" value="Genomic_DNA"/>
</dbReference>